<evidence type="ECO:0000313" key="2">
    <source>
        <dbReference type="EMBL" id="KAF2402119.1"/>
    </source>
</evidence>
<keyword evidence="3" id="KW-1185">Reference proteome</keyword>
<evidence type="ECO:0000256" key="1">
    <source>
        <dbReference type="SAM" id="MobiDB-lite"/>
    </source>
</evidence>
<feature type="compositionally biased region" description="Basic and acidic residues" evidence="1">
    <location>
        <begin position="346"/>
        <end position="362"/>
    </location>
</feature>
<accession>A0A6G1I225</accession>
<reference evidence="2" key="1">
    <citation type="journal article" date="2020" name="Stud. Mycol.">
        <title>101 Dothideomycetes genomes: a test case for predicting lifestyles and emergence of pathogens.</title>
        <authorList>
            <person name="Haridas S."/>
            <person name="Albert R."/>
            <person name="Binder M."/>
            <person name="Bloem J."/>
            <person name="Labutti K."/>
            <person name="Salamov A."/>
            <person name="Andreopoulos B."/>
            <person name="Baker S."/>
            <person name="Barry K."/>
            <person name="Bills G."/>
            <person name="Bluhm B."/>
            <person name="Cannon C."/>
            <person name="Castanera R."/>
            <person name="Culley D."/>
            <person name="Daum C."/>
            <person name="Ezra D."/>
            <person name="Gonzalez J."/>
            <person name="Henrissat B."/>
            <person name="Kuo A."/>
            <person name="Liang C."/>
            <person name="Lipzen A."/>
            <person name="Lutzoni F."/>
            <person name="Magnuson J."/>
            <person name="Mondo S."/>
            <person name="Nolan M."/>
            <person name="Ohm R."/>
            <person name="Pangilinan J."/>
            <person name="Park H.-J."/>
            <person name="Ramirez L."/>
            <person name="Alfaro M."/>
            <person name="Sun H."/>
            <person name="Tritt A."/>
            <person name="Yoshinaga Y."/>
            <person name="Zwiers L.-H."/>
            <person name="Turgeon B."/>
            <person name="Goodwin S."/>
            <person name="Spatafora J."/>
            <person name="Crous P."/>
            <person name="Grigoriev I."/>
        </authorList>
    </citation>
    <scope>NUCLEOTIDE SEQUENCE</scope>
    <source>
        <strain evidence="2">CBS 262.69</strain>
    </source>
</reference>
<gene>
    <name evidence="2" type="ORF">EJ06DRAFT_554809</name>
</gene>
<dbReference type="EMBL" id="ML996691">
    <property type="protein sequence ID" value="KAF2402119.1"/>
    <property type="molecule type" value="Genomic_DNA"/>
</dbReference>
<protein>
    <submittedName>
        <fullName evidence="2">Uncharacterized protein</fullName>
    </submittedName>
</protein>
<feature type="region of interest" description="Disordered" evidence="1">
    <location>
        <begin position="296"/>
        <end position="386"/>
    </location>
</feature>
<evidence type="ECO:0000313" key="3">
    <source>
        <dbReference type="Proteomes" id="UP000799640"/>
    </source>
</evidence>
<sequence>MPAVRHALRDPTRHNFDFQHSRWALHPTPAPYSIRSLKNRRRSSGPLLLRYAWSNGRGLYRRDVEPEPLPDGASSDTGYDADVEDFACPTNTGNACPANTEYPCPTNADNVCPANFDNGQHTDDPANPKYDWKRISRPSAHEDSYADRVGSPAELDLGGYYPPSQLPRLQQTVAPPTQPAVGVQVTLHFKVSTPAGAGDFSVNAANTLGLHVTVQIPLAPAVNTSSAQQAEPANVPIGHPRHIYGVLDTWTADGVRWQAMRRRFAETDDLGTNNDFASWEEEVVPANGLGTVAGIEGDSHPTDPEEPQIKVEGGTPDGVRDDEDNSIPGIAPSTNGESHPSGAEETPIKVEGETPEWMRGDEGDGMPGTVRSTEGDNHLPVSEELDPQITVEEELPDWLNIKLR</sequence>
<dbReference type="Proteomes" id="UP000799640">
    <property type="component" value="Unassembled WGS sequence"/>
</dbReference>
<feature type="compositionally biased region" description="Basic and acidic residues" evidence="1">
    <location>
        <begin position="297"/>
        <end position="309"/>
    </location>
</feature>
<organism evidence="2 3">
    <name type="scientific">Trichodelitschia bisporula</name>
    <dbReference type="NCBI Taxonomy" id="703511"/>
    <lineage>
        <taxon>Eukaryota</taxon>
        <taxon>Fungi</taxon>
        <taxon>Dikarya</taxon>
        <taxon>Ascomycota</taxon>
        <taxon>Pezizomycotina</taxon>
        <taxon>Dothideomycetes</taxon>
        <taxon>Dothideomycetes incertae sedis</taxon>
        <taxon>Phaeotrichales</taxon>
        <taxon>Phaeotrichaceae</taxon>
        <taxon>Trichodelitschia</taxon>
    </lineage>
</organism>
<proteinExistence type="predicted"/>
<dbReference type="AlphaFoldDB" id="A0A6G1I225"/>
<name>A0A6G1I225_9PEZI</name>